<protein>
    <submittedName>
        <fullName evidence="2">Uncharacterized protein</fullName>
    </submittedName>
</protein>
<feature type="compositionally biased region" description="Polar residues" evidence="1">
    <location>
        <begin position="149"/>
        <end position="169"/>
    </location>
</feature>
<name>A0AAD9FUJ0_PAPLA</name>
<dbReference type="PANTHER" id="PTHR38645">
    <property type="entry name" value="CHROMOSOME 9, WHOLE GENOME SHOTGUN SEQUENCE"/>
    <property type="match status" value="1"/>
</dbReference>
<evidence type="ECO:0000313" key="2">
    <source>
        <dbReference type="EMBL" id="KAK1926492.1"/>
    </source>
</evidence>
<dbReference type="Proteomes" id="UP001182556">
    <property type="component" value="Unassembled WGS sequence"/>
</dbReference>
<organism evidence="2 3">
    <name type="scientific">Papiliotrema laurentii</name>
    <name type="common">Cryptococcus laurentii</name>
    <dbReference type="NCBI Taxonomy" id="5418"/>
    <lineage>
        <taxon>Eukaryota</taxon>
        <taxon>Fungi</taxon>
        <taxon>Dikarya</taxon>
        <taxon>Basidiomycota</taxon>
        <taxon>Agaricomycotina</taxon>
        <taxon>Tremellomycetes</taxon>
        <taxon>Tremellales</taxon>
        <taxon>Rhynchogastremaceae</taxon>
        <taxon>Papiliotrema</taxon>
    </lineage>
</organism>
<feature type="region of interest" description="Disordered" evidence="1">
    <location>
        <begin position="128"/>
        <end position="220"/>
    </location>
</feature>
<feature type="compositionally biased region" description="Low complexity" evidence="1">
    <location>
        <begin position="175"/>
        <end position="196"/>
    </location>
</feature>
<evidence type="ECO:0000313" key="3">
    <source>
        <dbReference type="Proteomes" id="UP001182556"/>
    </source>
</evidence>
<feature type="compositionally biased region" description="Basic and acidic residues" evidence="1">
    <location>
        <begin position="294"/>
        <end position="303"/>
    </location>
</feature>
<evidence type="ECO:0000256" key="1">
    <source>
        <dbReference type="SAM" id="MobiDB-lite"/>
    </source>
</evidence>
<sequence length="332" mass="34678">MDLSTLGSTLPSDLADAERDMGEKFRAAALSITTLYKSSLGATKQAFHSGYSACLSDVLSTVQSSIASGQDASQTLSRLMDWVEGREAAMAAFAADELDEPSSAASASTSVPPATRRAATVKNALSHLQAPARSSSAPVPDHTPHPGQLHTNTAPAHSTPQHPGSNSLPSHLWQPTPTSFASSSPSTPGPSMSRPPLIQSNSNRGRHRQPSHSPVRTSHRVEAATLGHPPSSSFNPTLPQLPNAGVPFVSAPGPNIPIGSKRPLLDIEMTDESAAPPRSTPSRSSKRRSMGGSIRKDKEREKDEEGDGDRDKRRGGRRGHGGHGAGSAAAGL</sequence>
<feature type="region of interest" description="Disordered" evidence="1">
    <location>
        <begin position="268"/>
        <end position="332"/>
    </location>
</feature>
<feature type="compositionally biased region" description="Low complexity" evidence="1">
    <location>
        <begin position="273"/>
        <end position="283"/>
    </location>
</feature>
<gene>
    <name evidence="2" type="ORF">DB88DRAFT_482050</name>
</gene>
<accession>A0AAD9FUJ0</accession>
<dbReference type="EMBL" id="JAODAN010000002">
    <property type="protein sequence ID" value="KAK1926492.1"/>
    <property type="molecule type" value="Genomic_DNA"/>
</dbReference>
<keyword evidence="3" id="KW-1185">Reference proteome</keyword>
<dbReference type="PANTHER" id="PTHR38645:SF1">
    <property type="entry name" value="YALI0F12243P"/>
    <property type="match status" value="1"/>
</dbReference>
<proteinExistence type="predicted"/>
<dbReference type="AlphaFoldDB" id="A0AAD9FUJ0"/>
<comment type="caution">
    <text evidence="2">The sequence shown here is derived from an EMBL/GenBank/DDBJ whole genome shotgun (WGS) entry which is preliminary data.</text>
</comment>
<reference evidence="2" key="1">
    <citation type="submission" date="2023-02" db="EMBL/GenBank/DDBJ databases">
        <title>Identification and recombinant expression of a fungal hydrolase from Papiliotrema laurentii that hydrolyzes apple cutin and clears colloidal polyester polyurethane.</title>
        <authorList>
            <consortium name="DOE Joint Genome Institute"/>
            <person name="Roman V.A."/>
            <person name="Bojanowski C."/>
            <person name="Crable B.R."/>
            <person name="Wagner D.N."/>
            <person name="Hung C.S."/>
            <person name="Nadeau L.J."/>
            <person name="Schratz L."/>
            <person name="Haridas S."/>
            <person name="Pangilinan J."/>
            <person name="Lipzen A."/>
            <person name="Na H."/>
            <person name="Yan M."/>
            <person name="Ng V."/>
            <person name="Grigoriev I.V."/>
            <person name="Spatafora J.W."/>
            <person name="Barlow D."/>
            <person name="Biffinger J."/>
            <person name="Kelley-Loughnane N."/>
            <person name="Varaljay V.A."/>
            <person name="Crookes-Goodson W.J."/>
        </authorList>
    </citation>
    <scope>NUCLEOTIDE SEQUENCE</scope>
    <source>
        <strain evidence="2">5307AH</strain>
    </source>
</reference>